<keyword evidence="3" id="KW-1185">Reference proteome</keyword>
<dbReference type="PROSITE" id="PS50013">
    <property type="entry name" value="CHROMO_2"/>
    <property type="match status" value="1"/>
</dbReference>
<dbReference type="AlphaFoldDB" id="G4ZJT4"/>
<dbReference type="InterPro" id="IPR016197">
    <property type="entry name" value="Chromo-like_dom_sf"/>
</dbReference>
<feature type="non-terminal residue" evidence="2">
    <location>
        <position position="50"/>
    </location>
</feature>
<dbReference type="InParanoid" id="G4ZJT4"/>
<organism evidence="2 3">
    <name type="scientific">Phytophthora sojae (strain P6497)</name>
    <name type="common">Soybean stem and root rot agent</name>
    <name type="synonym">Phytophthora megasperma f. sp. glycines</name>
    <dbReference type="NCBI Taxonomy" id="1094619"/>
    <lineage>
        <taxon>Eukaryota</taxon>
        <taxon>Sar</taxon>
        <taxon>Stramenopiles</taxon>
        <taxon>Oomycota</taxon>
        <taxon>Peronosporomycetes</taxon>
        <taxon>Peronosporales</taxon>
        <taxon>Peronosporaceae</taxon>
        <taxon>Phytophthora</taxon>
    </lineage>
</organism>
<dbReference type="GeneID" id="20651501"/>
<proteinExistence type="predicted"/>
<evidence type="ECO:0000313" key="2">
    <source>
        <dbReference type="EMBL" id="EGZ18895.1"/>
    </source>
</evidence>
<evidence type="ECO:0000313" key="3">
    <source>
        <dbReference type="Proteomes" id="UP000002640"/>
    </source>
</evidence>
<accession>G4ZJT4</accession>
<dbReference type="SMR" id="G4ZJT4"/>
<reference evidence="2 3" key="1">
    <citation type="journal article" date="2006" name="Science">
        <title>Phytophthora genome sequences uncover evolutionary origins and mechanisms of pathogenesis.</title>
        <authorList>
            <person name="Tyler B.M."/>
            <person name="Tripathy S."/>
            <person name="Zhang X."/>
            <person name="Dehal P."/>
            <person name="Jiang R.H."/>
            <person name="Aerts A."/>
            <person name="Arredondo F.D."/>
            <person name="Baxter L."/>
            <person name="Bensasson D."/>
            <person name="Beynon J.L."/>
            <person name="Chapman J."/>
            <person name="Damasceno C.M."/>
            <person name="Dorrance A.E."/>
            <person name="Dou D."/>
            <person name="Dickerman A.W."/>
            <person name="Dubchak I.L."/>
            <person name="Garbelotto M."/>
            <person name="Gijzen M."/>
            <person name="Gordon S.G."/>
            <person name="Govers F."/>
            <person name="Grunwald N.J."/>
            <person name="Huang W."/>
            <person name="Ivors K.L."/>
            <person name="Jones R.W."/>
            <person name="Kamoun S."/>
            <person name="Krampis K."/>
            <person name="Lamour K.H."/>
            <person name="Lee M.K."/>
            <person name="McDonald W.H."/>
            <person name="Medina M."/>
            <person name="Meijer H.J."/>
            <person name="Nordberg E.K."/>
            <person name="Maclean D.J."/>
            <person name="Ospina-Giraldo M.D."/>
            <person name="Morris P.F."/>
            <person name="Phuntumart V."/>
            <person name="Putnam N.H."/>
            <person name="Rash S."/>
            <person name="Rose J.K."/>
            <person name="Sakihama Y."/>
            <person name="Salamov A.A."/>
            <person name="Savidor A."/>
            <person name="Scheuring C.F."/>
            <person name="Smith B.M."/>
            <person name="Sobral B.W."/>
            <person name="Terry A."/>
            <person name="Torto-Alalibo T.A."/>
            <person name="Win J."/>
            <person name="Xu Z."/>
            <person name="Zhang H."/>
            <person name="Grigoriev I.V."/>
            <person name="Rokhsar D.S."/>
            <person name="Boore J.L."/>
        </authorList>
    </citation>
    <scope>NUCLEOTIDE SEQUENCE [LARGE SCALE GENOMIC DNA]</scope>
    <source>
        <strain evidence="2 3">P6497</strain>
    </source>
</reference>
<dbReference type="KEGG" id="psoj:PHYSODRAFT_407090"/>
<name>G4ZJT4_PHYSP</name>
<evidence type="ECO:0000259" key="1">
    <source>
        <dbReference type="PROSITE" id="PS50013"/>
    </source>
</evidence>
<dbReference type="SUPFAM" id="SSF54160">
    <property type="entry name" value="Chromo domain-like"/>
    <property type="match status" value="1"/>
</dbReference>
<dbReference type="RefSeq" id="XP_009527953.1">
    <property type="nucleotide sequence ID" value="XM_009529658.1"/>
</dbReference>
<gene>
    <name evidence="2" type="ORF">PHYSODRAFT_407090</name>
</gene>
<feature type="non-terminal residue" evidence="2">
    <location>
        <position position="1"/>
    </location>
</feature>
<protein>
    <recommendedName>
        <fullName evidence="1">Chromo domain-containing protein</fullName>
    </recommendedName>
</protein>
<sequence length="50" mass="5869">TKSAPCMYDEDGERVYVIRALLDQLRQGGRKQYLCSWVALPESENSWEFE</sequence>
<dbReference type="Proteomes" id="UP000002640">
    <property type="component" value="Unassembled WGS sequence"/>
</dbReference>
<dbReference type="EMBL" id="JH159154">
    <property type="protein sequence ID" value="EGZ18895.1"/>
    <property type="molecule type" value="Genomic_DNA"/>
</dbReference>
<feature type="domain" description="Chromo" evidence="1">
    <location>
        <begin position="16"/>
        <end position="50"/>
    </location>
</feature>
<dbReference type="Gene3D" id="2.40.50.40">
    <property type="match status" value="1"/>
</dbReference>
<dbReference type="InterPro" id="IPR000953">
    <property type="entry name" value="Chromo/chromo_shadow_dom"/>
</dbReference>